<keyword evidence="4" id="KW-0378">Hydrolase</keyword>
<keyword evidence="4" id="KW-0067">ATP-binding</keyword>
<evidence type="ECO:0000313" key="5">
    <source>
        <dbReference type="Proteomes" id="UP001500630"/>
    </source>
</evidence>
<dbReference type="EMBL" id="BAABDQ010000014">
    <property type="protein sequence ID" value="GAA3571044.1"/>
    <property type="molecule type" value="Genomic_DNA"/>
</dbReference>
<accession>A0ABP6XT86</accession>
<sequence>MEFTEWIRGRTDEQLRALVAARPELITPVPAHLEGLASRAGSPSAIGRVLDRLDRFTLAVVETLAVQDGPVSKQALSDLIGAALATDGPGGTPPGAAPRTGTPAADAPRAATSSARNGRNGRSRTPRAGDPDPALTAALGRLAELALVYGPDDALDLGPGVRKVLEDPAGLGPKAVDVFRHHAPELLDEMADDIAPGTQGSGKERLATALTEPAALIEAVSAEARGALDQLVWGPPTGRVPNARREVRVASARSPIEELLARGLLAATGEESVALPREVGLHLRGGRVHRDLMAVPPPLEGASRDRDLADRTAAGQAFSFVRSVEELCERWSAEPPGVLRTGGLGVRDLKRTATDLDLPEWVAALVVEVAHAAGLIAAGGGVDGEWLPTSGYDLWRVRATAERWVTLAVTWLHMDRLPGLVGERDERDRPLNALHADLRRASAPGVRAATLSVLAAAPGLAPDRDSVLGRLAWEQPRRRGPLREQLTEFALREAEQIGVTGLGALSGHGRALIDGSDAARVLAPLLPEPVDHVLLQADLTAVAPGPLTSELNRWMTLTADVESKGGATVYRFSEGSIRRALDAGHGGEELVSMLARHSATPVPQALSYLVTDVARRHGRIRVGTASAYIRCDDPALLDQITADRRAAALRLRRLAPTVIASRSSRAALVDSLRAMGYAPVAESLDGDVIISQLDSRRTEGPAPARVASSANGLDPEVITAAVRALRAGDAAHLSRREPSAAPGGQVPRGPATATISALQDAIKQGIRVWIGYLDSQGNATSRILEPARMEGGYLTAYDETRAAVHRFALHRITGVAGL</sequence>
<feature type="compositionally biased region" description="Low complexity" evidence="1">
    <location>
        <begin position="97"/>
        <end position="118"/>
    </location>
</feature>
<organism evidence="4 5">
    <name type="scientific">Nonomuraea rosea</name>
    <dbReference type="NCBI Taxonomy" id="638574"/>
    <lineage>
        <taxon>Bacteria</taxon>
        <taxon>Bacillati</taxon>
        <taxon>Actinomycetota</taxon>
        <taxon>Actinomycetes</taxon>
        <taxon>Streptosporangiales</taxon>
        <taxon>Streptosporangiaceae</taxon>
        <taxon>Nonomuraea</taxon>
    </lineage>
</organism>
<keyword evidence="5" id="KW-1185">Reference proteome</keyword>
<evidence type="ECO:0000259" key="2">
    <source>
        <dbReference type="Pfam" id="PF13280"/>
    </source>
</evidence>
<dbReference type="Proteomes" id="UP001500630">
    <property type="component" value="Unassembled WGS sequence"/>
</dbReference>
<dbReference type="RefSeq" id="WP_345566844.1">
    <property type="nucleotide sequence ID" value="NZ_BAABDQ010000014.1"/>
</dbReference>
<evidence type="ECO:0000256" key="1">
    <source>
        <dbReference type="SAM" id="MobiDB-lite"/>
    </source>
</evidence>
<dbReference type="GO" id="GO:0004386">
    <property type="term" value="F:helicase activity"/>
    <property type="evidence" value="ECO:0007669"/>
    <property type="project" value="UniProtKB-KW"/>
</dbReference>
<dbReference type="Pfam" id="PF13625">
    <property type="entry name" value="Helicase_C_3"/>
    <property type="match status" value="1"/>
</dbReference>
<dbReference type="Pfam" id="PF13280">
    <property type="entry name" value="WYL"/>
    <property type="match status" value="1"/>
</dbReference>
<proteinExistence type="predicted"/>
<evidence type="ECO:0000313" key="4">
    <source>
        <dbReference type="EMBL" id="GAA3571044.1"/>
    </source>
</evidence>
<dbReference type="PROSITE" id="PS52050">
    <property type="entry name" value="WYL"/>
    <property type="match status" value="1"/>
</dbReference>
<dbReference type="InterPro" id="IPR032830">
    <property type="entry name" value="XPB/Ssl2_N"/>
</dbReference>
<gene>
    <name evidence="4" type="ORF">GCM10022419_059870</name>
</gene>
<dbReference type="InterPro" id="IPR026881">
    <property type="entry name" value="WYL_dom"/>
</dbReference>
<feature type="domain" description="Helicase XPB/Ssl2 N-terminal" evidence="3">
    <location>
        <begin position="533"/>
        <end position="655"/>
    </location>
</feature>
<evidence type="ECO:0000259" key="3">
    <source>
        <dbReference type="Pfam" id="PF13625"/>
    </source>
</evidence>
<comment type="caution">
    <text evidence="4">The sequence shown here is derived from an EMBL/GenBank/DDBJ whole genome shotgun (WGS) entry which is preliminary data.</text>
</comment>
<name>A0ABP6XT86_9ACTN</name>
<reference evidence="5" key="1">
    <citation type="journal article" date="2019" name="Int. J. Syst. Evol. Microbiol.">
        <title>The Global Catalogue of Microorganisms (GCM) 10K type strain sequencing project: providing services to taxonomists for standard genome sequencing and annotation.</title>
        <authorList>
            <consortium name="The Broad Institute Genomics Platform"/>
            <consortium name="The Broad Institute Genome Sequencing Center for Infectious Disease"/>
            <person name="Wu L."/>
            <person name="Ma J."/>
        </authorList>
    </citation>
    <scope>NUCLEOTIDE SEQUENCE [LARGE SCALE GENOMIC DNA]</scope>
    <source>
        <strain evidence="5">JCM 17326</strain>
    </source>
</reference>
<feature type="domain" description="WYL" evidence="2">
    <location>
        <begin position="754"/>
        <end position="815"/>
    </location>
</feature>
<feature type="region of interest" description="Disordered" evidence="1">
    <location>
        <begin position="85"/>
        <end position="134"/>
    </location>
</feature>
<protein>
    <submittedName>
        <fullName evidence="4">Helicase-associated domain-containing protein</fullName>
    </submittedName>
</protein>
<keyword evidence="4" id="KW-0547">Nucleotide-binding</keyword>
<keyword evidence="4" id="KW-0347">Helicase</keyword>